<evidence type="ECO:0000256" key="6">
    <source>
        <dbReference type="ARBA" id="ARBA00022750"/>
    </source>
</evidence>
<dbReference type="FunFam" id="2.40.70.10:FF:000016">
    <property type="entry name" value="Probable aspartic protease At2g35615"/>
    <property type="match status" value="1"/>
</dbReference>
<keyword evidence="8" id="KW-0325">Glycoprotein</keyword>
<evidence type="ECO:0000256" key="11">
    <source>
        <dbReference type="SAM" id="MobiDB-lite"/>
    </source>
</evidence>
<comment type="similarity">
    <text evidence="2 10">Belongs to the peptidase A1 family.</text>
</comment>
<proteinExistence type="inferred from homology"/>
<dbReference type="PANTHER" id="PTHR47967:SF128">
    <property type="entry name" value="ASPARTIC PROTEINASE CDR1-LIKE"/>
    <property type="match status" value="1"/>
</dbReference>
<dbReference type="CDD" id="cd05476">
    <property type="entry name" value="pepsin_A_like_plant"/>
    <property type="match status" value="1"/>
</dbReference>
<dbReference type="PROSITE" id="PS00141">
    <property type="entry name" value="ASP_PROTEASE"/>
    <property type="match status" value="2"/>
</dbReference>
<dbReference type="FunFam" id="2.40.70.10:FF:000050">
    <property type="entry name" value="Aspartic proteinase CDR1"/>
    <property type="match status" value="1"/>
</dbReference>
<feature type="domain" description="Peptidase A1" evidence="12">
    <location>
        <begin position="187"/>
        <end position="535"/>
    </location>
</feature>
<evidence type="ECO:0000259" key="12">
    <source>
        <dbReference type="PROSITE" id="PS51767"/>
    </source>
</evidence>
<dbReference type="InterPro" id="IPR032799">
    <property type="entry name" value="TAXi_C"/>
</dbReference>
<gene>
    <name evidence="13" type="ORF">HPP92_003043</name>
</gene>
<dbReference type="InterPro" id="IPR021109">
    <property type="entry name" value="Peptidase_aspartic_dom_sf"/>
</dbReference>
<dbReference type="InterPro" id="IPR034161">
    <property type="entry name" value="Pepsin-like_plant"/>
</dbReference>
<accession>A0A835S2V4</accession>
<evidence type="ECO:0000256" key="7">
    <source>
        <dbReference type="ARBA" id="ARBA00022801"/>
    </source>
</evidence>
<feature type="region of interest" description="Disordered" evidence="11">
    <location>
        <begin position="132"/>
        <end position="158"/>
    </location>
</feature>
<dbReference type="OrthoDB" id="775830at2759"/>
<evidence type="ECO:0000256" key="2">
    <source>
        <dbReference type="ARBA" id="ARBA00007447"/>
    </source>
</evidence>
<dbReference type="InterPro" id="IPR051708">
    <property type="entry name" value="Plant_Aspart_Prot_A1"/>
</dbReference>
<comment type="caution">
    <text evidence="13">The sequence shown here is derived from an EMBL/GenBank/DDBJ whole genome shotgun (WGS) entry which is preliminary data.</text>
</comment>
<dbReference type="Pfam" id="PF14541">
    <property type="entry name" value="TAXi_C"/>
    <property type="match status" value="1"/>
</dbReference>
<evidence type="ECO:0000256" key="3">
    <source>
        <dbReference type="ARBA" id="ARBA00022525"/>
    </source>
</evidence>
<dbReference type="AlphaFoldDB" id="A0A835S2V4"/>
<dbReference type="GO" id="GO:0004190">
    <property type="term" value="F:aspartic-type endopeptidase activity"/>
    <property type="evidence" value="ECO:0007669"/>
    <property type="project" value="UniProtKB-KW"/>
</dbReference>
<evidence type="ECO:0000256" key="9">
    <source>
        <dbReference type="PIRSR" id="PIRSR601461-1"/>
    </source>
</evidence>
<dbReference type="PANTHER" id="PTHR47967">
    <property type="entry name" value="OS07G0603500 PROTEIN-RELATED"/>
    <property type="match status" value="1"/>
</dbReference>
<keyword evidence="5" id="KW-0732">Signal</keyword>
<evidence type="ECO:0000256" key="4">
    <source>
        <dbReference type="ARBA" id="ARBA00022670"/>
    </source>
</evidence>
<evidence type="ECO:0000313" key="13">
    <source>
        <dbReference type="EMBL" id="KAG0502971.1"/>
    </source>
</evidence>
<evidence type="ECO:0000256" key="8">
    <source>
        <dbReference type="ARBA" id="ARBA00023180"/>
    </source>
</evidence>
<dbReference type="InterPro" id="IPR032861">
    <property type="entry name" value="TAXi_N"/>
</dbReference>
<dbReference type="InterPro" id="IPR001461">
    <property type="entry name" value="Aspartic_peptidase_A1"/>
</dbReference>
<keyword evidence="6 10" id="KW-0064">Aspartyl protease</keyword>
<dbReference type="SUPFAM" id="SSF50630">
    <property type="entry name" value="Acid proteases"/>
    <property type="match status" value="1"/>
</dbReference>
<comment type="subcellular location">
    <subcellularLocation>
        <location evidence="1">Secreted</location>
    </subcellularLocation>
</comment>
<feature type="active site" evidence="9">
    <location>
        <position position="205"/>
    </location>
</feature>
<evidence type="ECO:0000313" key="14">
    <source>
        <dbReference type="Proteomes" id="UP000639772"/>
    </source>
</evidence>
<dbReference type="GO" id="GO:0005576">
    <property type="term" value="C:extracellular region"/>
    <property type="evidence" value="ECO:0007669"/>
    <property type="project" value="UniProtKB-SubCell"/>
</dbReference>
<dbReference type="PROSITE" id="PS51767">
    <property type="entry name" value="PEPTIDASE_A1"/>
    <property type="match status" value="1"/>
</dbReference>
<dbReference type="PRINTS" id="PR00792">
    <property type="entry name" value="PEPSIN"/>
</dbReference>
<protein>
    <recommendedName>
        <fullName evidence="12">Peptidase A1 domain-containing protein</fullName>
    </recommendedName>
</protein>
<sequence>MLPSNKLHVAILMVYNSVNKQLLSPHKEPPSMEKVNAKVEAFRSKGNEALDKQQFSDLIIEWIQKDLHIVLANRMILALLAAPVMAIKTKSAAMNVPRIRPIAEKVPTPLIISAYSVGLVLLQDSRQLHSRSHPSRFHQLTSPQPPVDPSRPPPRSGGAVTLRSRYFSQATLQSNIHSNVIPNTFEYLMSFYIGTPAKNILAIVDTGSDLTWLQCKPCYSCYKQLLPLFDPALSTTYKSVSCESDSCSALPSHDCGSTSQCRYEYSYGDQSYVVGYLATESLGFDSGNSSRLEEVRKVLFGCTHESNGTFDAAGAGLVGLGGGQLSLVTQLGDAIGHKFSYCLPPIDNNSSNGRLKFGSQAVNTDPNAVSTSIITGTPDTFFFLNLESIRVGNETEGIAVKPAQVGSHGGNIIIDSGTTLTFIDDETLQTLISRLTNSVKMPQVSDPDGLFTLCFEDSDGVESAQSKLPDITFHFSGADVVLKPRNMFVKIDEKILCLGLLSTEGMDSKIGIFGNIAQQNFNIAYDLDAKTLTLAPADCTKV</sequence>
<organism evidence="13 14">
    <name type="scientific">Vanilla planifolia</name>
    <name type="common">Vanilla</name>
    <dbReference type="NCBI Taxonomy" id="51239"/>
    <lineage>
        <taxon>Eukaryota</taxon>
        <taxon>Viridiplantae</taxon>
        <taxon>Streptophyta</taxon>
        <taxon>Embryophyta</taxon>
        <taxon>Tracheophyta</taxon>
        <taxon>Spermatophyta</taxon>
        <taxon>Magnoliopsida</taxon>
        <taxon>Liliopsida</taxon>
        <taxon>Asparagales</taxon>
        <taxon>Orchidaceae</taxon>
        <taxon>Vanilloideae</taxon>
        <taxon>Vanilleae</taxon>
        <taxon>Vanilla</taxon>
    </lineage>
</organism>
<dbReference type="Proteomes" id="UP000639772">
    <property type="component" value="Chromosome 1"/>
</dbReference>
<dbReference type="InterPro" id="IPR001969">
    <property type="entry name" value="Aspartic_peptidase_AS"/>
</dbReference>
<feature type="active site" evidence="9">
    <location>
        <position position="415"/>
    </location>
</feature>
<evidence type="ECO:0000256" key="5">
    <source>
        <dbReference type="ARBA" id="ARBA00022729"/>
    </source>
</evidence>
<reference evidence="13 14" key="1">
    <citation type="journal article" date="2020" name="Nat. Food">
        <title>A phased Vanilla planifolia genome enables genetic improvement of flavour and production.</title>
        <authorList>
            <person name="Hasing T."/>
            <person name="Tang H."/>
            <person name="Brym M."/>
            <person name="Khazi F."/>
            <person name="Huang T."/>
            <person name="Chambers A.H."/>
        </authorList>
    </citation>
    <scope>NUCLEOTIDE SEQUENCE [LARGE SCALE GENOMIC DNA]</scope>
    <source>
        <tissue evidence="13">Leaf</tissue>
    </source>
</reference>
<dbReference type="Gene3D" id="2.40.70.10">
    <property type="entry name" value="Acid Proteases"/>
    <property type="match status" value="2"/>
</dbReference>
<name>A0A835S2V4_VANPL</name>
<dbReference type="EMBL" id="JADCNM010000001">
    <property type="protein sequence ID" value="KAG0502971.1"/>
    <property type="molecule type" value="Genomic_DNA"/>
</dbReference>
<evidence type="ECO:0000256" key="10">
    <source>
        <dbReference type="RuleBase" id="RU000454"/>
    </source>
</evidence>
<keyword evidence="7 10" id="KW-0378">Hydrolase</keyword>
<evidence type="ECO:0000256" key="1">
    <source>
        <dbReference type="ARBA" id="ARBA00004613"/>
    </source>
</evidence>
<dbReference type="InterPro" id="IPR033121">
    <property type="entry name" value="PEPTIDASE_A1"/>
</dbReference>
<feature type="compositionally biased region" description="Pro residues" evidence="11">
    <location>
        <begin position="143"/>
        <end position="155"/>
    </location>
</feature>
<keyword evidence="4 10" id="KW-0645">Protease</keyword>
<keyword evidence="3" id="KW-0964">Secreted</keyword>
<dbReference type="GO" id="GO:0006508">
    <property type="term" value="P:proteolysis"/>
    <property type="evidence" value="ECO:0007669"/>
    <property type="project" value="UniProtKB-KW"/>
</dbReference>
<dbReference type="Pfam" id="PF14543">
    <property type="entry name" value="TAXi_N"/>
    <property type="match status" value="1"/>
</dbReference>